<name>A0AA96RGF9_9BACL</name>
<feature type="region of interest" description="Disordered" evidence="1">
    <location>
        <begin position="395"/>
        <end position="429"/>
    </location>
</feature>
<feature type="compositionally biased region" description="Basic and acidic residues" evidence="1">
    <location>
        <begin position="417"/>
        <end position="429"/>
    </location>
</feature>
<protein>
    <submittedName>
        <fullName evidence="2">Uncharacterized protein</fullName>
    </submittedName>
</protein>
<gene>
    <name evidence="2" type="ORF">MJA45_04415</name>
</gene>
<dbReference type="Proteomes" id="UP001305702">
    <property type="component" value="Chromosome"/>
</dbReference>
<dbReference type="AlphaFoldDB" id="A0AA96RGF9"/>
<organism evidence="2 3">
    <name type="scientific">Paenibacillus aurantius</name>
    <dbReference type="NCBI Taxonomy" id="2918900"/>
    <lineage>
        <taxon>Bacteria</taxon>
        <taxon>Bacillati</taxon>
        <taxon>Bacillota</taxon>
        <taxon>Bacilli</taxon>
        <taxon>Bacillales</taxon>
        <taxon>Paenibacillaceae</taxon>
        <taxon>Paenibacillus</taxon>
    </lineage>
</organism>
<dbReference type="EMBL" id="CP130318">
    <property type="protein sequence ID" value="WNQ12298.1"/>
    <property type="molecule type" value="Genomic_DNA"/>
</dbReference>
<accession>A0AA96RGF9</accession>
<dbReference type="KEGG" id="paun:MJA45_04415"/>
<reference evidence="2 3" key="1">
    <citation type="submission" date="2022-02" db="EMBL/GenBank/DDBJ databases">
        <title>Paenibacillus sp. MBLB1776 Whole Genome Shotgun Sequencing.</title>
        <authorList>
            <person name="Hwang C.Y."/>
            <person name="Cho E.-S."/>
            <person name="Seo M.-J."/>
        </authorList>
    </citation>
    <scope>NUCLEOTIDE SEQUENCE [LARGE SCALE GENOMIC DNA]</scope>
    <source>
        <strain evidence="2 3">MBLB1776</strain>
    </source>
</reference>
<evidence type="ECO:0000313" key="3">
    <source>
        <dbReference type="Proteomes" id="UP001305702"/>
    </source>
</evidence>
<keyword evidence="3" id="KW-1185">Reference proteome</keyword>
<dbReference type="InterPro" id="IPR008930">
    <property type="entry name" value="Terpenoid_cyclase/PrenylTrfase"/>
</dbReference>
<evidence type="ECO:0000256" key="1">
    <source>
        <dbReference type="SAM" id="MobiDB-lite"/>
    </source>
</evidence>
<dbReference type="SUPFAM" id="SSF48239">
    <property type="entry name" value="Terpenoid cyclases/Protein prenyltransferases"/>
    <property type="match status" value="1"/>
</dbReference>
<sequence>MTTDHSPLPADVPSRLREILKDYLPAASSWIAEDGSFPDPYELEYSENYAPANAAVLFASVYTDTGDADVLPLLHAALDRSVVLLQDRAGVSPFCRVFLIHYSLLAILLLEEAEREKLAAAYGPFFGSYEDDCPVVNTNCAALQWGTERYLDTLGYRQADGGKAGRLLAFVEKAQLESGFINDEVTEQGAEDGMPIAYHAFTLFIITGVLAGVGEEALPEESKATVHRVMRKGLAWISHTVTLDGSFAMVERSSYQTFTWGAFTALCAYSGFTGETADDLLRRAVDYWLPFRHSDGTYGCTPNHLPHSLRAGYETYTHLNMYNLLGLTGLAVAGRLLERGQRLEDSEGAEERDRRIADAAANWGRETAAGRDGLLAQAEMEPLADGRVKEVRGIRSEGGNSREPAAGSGESPPLAQGKHERVERENDRRAAPLTAAAGFRLPARNSFVDEASGYAFLRRGDDFLGCTLRMHNRRYAPAMQGFHLRLGGRPLPLAEPRLPAKGSSDAAADDGVWEGFLLREGAAGEAGGRVLFPAFTANAAVTPVQDGFQLHHEEEAFRVLKTIRLLEDGISWAYRLERKRPFPGCEQVIPLLVHDGRQALRIREESGQSLLLRFGDTAWRLECSAALRMRMRLERSLLSVSGVSAQLRIVLAETGAETPAELSWQTTLRRISG</sequence>
<evidence type="ECO:0000313" key="2">
    <source>
        <dbReference type="EMBL" id="WNQ12298.1"/>
    </source>
</evidence>
<dbReference type="RefSeq" id="WP_315606075.1">
    <property type="nucleotide sequence ID" value="NZ_CP130318.1"/>
</dbReference>
<proteinExistence type="predicted"/>
<dbReference type="Gene3D" id="1.50.10.20">
    <property type="match status" value="1"/>
</dbReference>